<organism evidence="2 3">
    <name type="scientific">Cocos nucifera</name>
    <name type="common">Coconut palm</name>
    <dbReference type="NCBI Taxonomy" id="13894"/>
    <lineage>
        <taxon>Eukaryota</taxon>
        <taxon>Viridiplantae</taxon>
        <taxon>Streptophyta</taxon>
        <taxon>Embryophyta</taxon>
        <taxon>Tracheophyta</taxon>
        <taxon>Spermatophyta</taxon>
        <taxon>Magnoliopsida</taxon>
        <taxon>Liliopsida</taxon>
        <taxon>Arecaceae</taxon>
        <taxon>Arecoideae</taxon>
        <taxon>Cocoseae</taxon>
        <taxon>Attaleinae</taxon>
        <taxon>Cocos</taxon>
    </lineage>
</organism>
<evidence type="ECO:0000313" key="3">
    <source>
        <dbReference type="Proteomes" id="UP000797356"/>
    </source>
</evidence>
<evidence type="ECO:0000256" key="1">
    <source>
        <dbReference type="SAM" id="MobiDB-lite"/>
    </source>
</evidence>
<accession>A0A8K0IYY3</accession>
<feature type="compositionally biased region" description="Low complexity" evidence="1">
    <location>
        <begin position="85"/>
        <end position="101"/>
    </location>
</feature>
<gene>
    <name evidence="2" type="ORF">COCNU_16G003860</name>
</gene>
<comment type="caution">
    <text evidence="2">The sequence shown here is derived from an EMBL/GenBank/DDBJ whole genome shotgun (WGS) entry which is preliminary data.</text>
</comment>
<proteinExistence type="predicted"/>
<dbReference type="AlphaFoldDB" id="A0A8K0IYY3"/>
<reference evidence="2" key="1">
    <citation type="journal article" date="2017" name="Gigascience">
        <title>The genome draft of coconut (Cocos nucifera).</title>
        <authorList>
            <person name="Xiao Y."/>
            <person name="Xu P."/>
            <person name="Fan H."/>
            <person name="Baudouin L."/>
            <person name="Xia W."/>
            <person name="Bocs S."/>
            <person name="Xu J."/>
            <person name="Li Q."/>
            <person name="Guo A."/>
            <person name="Zhou L."/>
            <person name="Li J."/>
            <person name="Wu Y."/>
            <person name="Ma Z."/>
            <person name="Armero A."/>
            <person name="Issali A.E."/>
            <person name="Liu N."/>
            <person name="Peng M."/>
            <person name="Yang Y."/>
        </authorList>
    </citation>
    <scope>NUCLEOTIDE SEQUENCE</scope>
    <source>
        <tissue evidence="2">Spear leaf of Hainan Tall coconut</tissue>
    </source>
</reference>
<reference evidence="2" key="2">
    <citation type="submission" date="2019-07" db="EMBL/GenBank/DDBJ databases">
        <authorList>
            <person name="Yang Y."/>
            <person name="Bocs S."/>
            <person name="Baudouin L."/>
        </authorList>
    </citation>
    <scope>NUCLEOTIDE SEQUENCE</scope>
    <source>
        <tissue evidence="2">Spear leaf of Hainan Tall coconut</tissue>
    </source>
</reference>
<evidence type="ECO:0000313" key="2">
    <source>
        <dbReference type="EMBL" id="KAG1371292.1"/>
    </source>
</evidence>
<sequence>MGDVQLPLRLSTSYYIGVSTSNLGDSSPTSNATLFTFTKPTLRFFRFTKNETSHGTKDGIPKKVVVSVHWPFFSVVKSRGLEAGSPSFSKDTLSSSSSSSSVNNEGGGIESFASQKTPLETKSSPDSSISPSSVLSKKLFIEKEAESNENSGRKITWDSFGSFISCSDAPKLSSVLEGEKEMEWGISKSFARYDHKLSRSTPCIVVEEGGANFVNDIDDDVDELIELKLSKSDSSSVYGDPPTSLRRSSGSDILNIKAGNMMENSSEISDEEIQCSFDDHDAKTAKASEVAPNLQESKKTVTHRGENPLLVVKLFQRFSVFSPLGLFMGKMLRAIGFSRRSFLTMLWMNLKKRVVLLAAWQINLKVKQVVKNRISGGEVELWKKSIPMGRRCRVPEVEDYARRNGERQLREVADVPMNSDGDEVMAEGSSLHELMEMAAEAPVFNWNSK</sequence>
<name>A0A8K0IYY3_COCNU</name>
<keyword evidence="3" id="KW-1185">Reference proteome</keyword>
<protein>
    <submittedName>
        <fullName evidence="2">Uncharacterized protein</fullName>
    </submittedName>
</protein>
<dbReference type="OrthoDB" id="10467199at2759"/>
<feature type="region of interest" description="Disordered" evidence="1">
    <location>
        <begin position="82"/>
        <end position="132"/>
    </location>
</feature>
<dbReference type="EMBL" id="CM017887">
    <property type="protein sequence ID" value="KAG1371292.1"/>
    <property type="molecule type" value="Genomic_DNA"/>
</dbReference>
<dbReference type="Proteomes" id="UP000797356">
    <property type="component" value="Chromosome 16"/>
</dbReference>
<feature type="compositionally biased region" description="Polar residues" evidence="1">
    <location>
        <begin position="112"/>
        <end position="122"/>
    </location>
</feature>